<evidence type="ECO:0000313" key="11">
    <source>
        <dbReference type="Proteomes" id="UP001500804"/>
    </source>
</evidence>
<feature type="transmembrane region" description="Helical" evidence="8">
    <location>
        <begin position="256"/>
        <end position="278"/>
    </location>
</feature>
<keyword evidence="11" id="KW-1185">Reference proteome</keyword>
<evidence type="ECO:0000256" key="1">
    <source>
        <dbReference type="ARBA" id="ARBA00004651"/>
    </source>
</evidence>
<protein>
    <submittedName>
        <fullName evidence="10">MFS transporter</fullName>
    </submittedName>
</protein>
<dbReference type="SUPFAM" id="SSF103473">
    <property type="entry name" value="MFS general substrate transporter"/>
    <property type="match status" value="1"/>
</dbReference>
<comment type="subcellular location">
    <subcellularLocation>
        <location evidence="1">Cell membrane</location>
        <topology evidence="1">Multi-pass membrane protein</topology>
    </subcellularLocation>
</comment>
<feature type="transmembrane region" description="Helical" evidence="8">
    <location>
        <begin position="386"/>
        <end position="408"/>
    </location>
</feature>
<evidence type="ECO:0000259" key="9">
    <source>
        <dbReference type="PROSITE" id="PS50850"/>
    </source>
</evidence>
<dbReference type="InterPro" id="IPR020846">
    <property type="entry name" value="MFS_dom"/>
</dbReference>
<feature type="transmembrane region" description="Helical" evidence="8">
    <location>
        <begin position="95"/>
        <end position="116"/>
    </location>
</feature>
<name>A0ABP9NNA1_9PSEU</name>
<keyword evidence="3" id="KW-1003">Cell membrane</keyword>
<feature type="transmembrane region" description="Helical" evidence="8">
    <location>
        <begin position="200"/>
        <end position="220"/>
    </location>
</feature>
<feature type="transmembrane region" description="Helical" evidence="8">
    <location>
        <begin position="122"/>
        <end position="140"/>
    </location>
</feature>
<comment type="caution">
    <text evidence="10">The sequence shown here is derived from an EMBL/GenBank/DDBJ whole genome shotgun (WGS) entry which is preliminary data.</text>
</comment>
<dbReference type="InterPro" id="IPR036259">
    <property type="entry name" value="MFS_trans_sf"/>
</dbReference>
<dbReference type="PANTHER" id="PTHR43045">
    <property type="entry name" value="SHIKIMATE TRANSPORTER"/>
    <property type="match status" value="1"/>
</dbReference>
<dbReference type="InterPro" id="IPR011701">
    <property type="entry name" value="MFS"/>
</dbReference>
<feature type="transmembrane region" description="Helical" evidence="8">
    <location>
        <begin position="63"/>
        <end position="83"/>
    </location>
</feature>
<organism evidence="10 11">
    <name type="scientific">Pseudonocardia adelaidensis</name>
    <dbReference type="NCBI Taxonomy" id="648754"/>
    <lineage>
        <taxon>Bacteria</taxon>
        <taxon>Bacillati</taxon>
        <taxon>Actinomycetota</taxon>
        <taxon>Actinomycetes</taxon>
        <taxon>Pseudonocardiales</taxon>
        <taxon>Pseudonocardiaceae</taxon>
        <taxon>Pseudonocardia</taxon>
    </lineage>
</organism>
<reference evidence="11" key="1">
    <citation type="journal article" date="2019" name="Int. J. Syst. Evol. Microbiol.">
        <title>The Global Catalogue of Microorganisms (GCM) 10K type strain sequencing project: providing services to taxonomists for standard genome sequencing and annotation.</title>
        <authorList>
            <consortium name="The Broad Institute Genomics Platform"/>
            <consortium name="The Broad Institute Genome Sequencing Center for Infectious Disease"/>
            <person name="Wu L."/>
            <person name="Ma J."/>
        </authorList>
    </citation>
    <scope>NUCLEOTIDE SEQUENCE [LARGE SCALE GENOMIC DNA]</scope>
    <source>
        <strain evidence="11">JCM 18302</strain>
    </source>
</reference>
<evidence type="ECO:0000256" key="4">
    <source>
        <dbReference type="ARBA" id="ARBA00022692"/>
    </source>
</evidence>
<feature type="transmembrane region" description="Helical" evidence="8">
    <location>
        <begin position="322"/>
        <end position="343"/>
    </location>
</feature>
<feature type="transmembrane region" description="Helical" evidence="8">
    <location>
        <begin position="414"/>
        <end position="435"/>
    </location>
</feature>
<dbReference type="RefSeq" id="WP_345607503.1">
    <property type="nucleotide sequence ID" value="NZ_BAABJO010000018.1"/>
</dbReference>
<dbReference type="PANTHER" id="PTHR43045:SF4">
    <property type="entry name" value="TRANSPORTER YDFJ-RELATED"/>
    <property type="match status" value="1"/>
</dbReference>
<dbReference type="Proteomes" id="UP001500804">
    <property type="component" value="Unassembled WGS sequence"/>
</dbReference>
<proteinExistence type="predicted"/>
<dbReference type="Pfam" id="PF07690">
    <property type="entry name" value="MFS_1"/>
    <property type="match status" value="1"/>
</dbReference>
<accession>A0ABP9NNA1</accession>
<feature type="compositionally biased region" description="Low complexity" evidence="7">
    <location>
        <begin position="454"/>
        <end position="475"/>
    </location>
</feature>
<feature type="transmembrane region" description="Helical" evidence="8">
    <location>
        <begin position="298"/>
        <end position="315"/>
    </location>
</feature>
<keyword evidence="4 8" id="KW-0812">Transmembrane</keyword>
<feature type="domain" description="Major facilitator superfamily (MFS) profile" evidence="9">
    <location>
        <begin position="23"/>
        <end position="440"/>
    </location>
</feature>
<evidence type="ECO:0000256" key="7">
    <source>
        <dbReference type="SAM" id="MobiDB-lite"/>
    </source>
</evidence>
<keyword evidence="6 8" id="KW-0472">Membrane</keyword>
<sequence length="475" mass="50419">MSESTSGPAAELDPAFRARRKRAVLSAWAGFAVDSYSIYIASSVLLPALVYFQGDMSAEAKSIFAGMTLAVTLLGRPLGGLIFGHFADRIGRRRIGAITIFGFGAVSLLIACLPGAELIGAIPATTLLLALRFIEGIFLGGEYTAATPMALEYTPAHRRGFVGALIQCAASGGPLLVAVSMALTLMIAPSGGVDSPYVQWGWRLPFVLGFVLSFLVAWFLRRRVDESEIQKEAVAQAGTQTKSPLRIILRGKPGRAFVQAWVTMTGLFFVVTINSSVLNQFLLGNEGYTPADLANTQLIIPVAMASYVLFGWLSDHIGRKRALYIGSALQIVLYPVVITAIGSGTVSGWFNLTLLAVAGHCLTVAPFGVLPAYINERFATIVRSTGWGVAYGTAVIIPSFFSYYMIWLSAVVPFVYTAGILASFGGILILVATLCGPETRGVDLREAGRDEEPAPVVAPLAAASTPSLTPAKEQG</sequence>
<feature type="transmembrane region" description="Helical" evidence="8">
    <location>
        <begin position="27"/>
        <end position="51"/>
    </location>
</feature>
<evidence type="ECO:0000256" key="6">
    <source>
        <dbReference type="ARBA" id="ARBA00023136"/>
    </source>
</evidence>
<feature type="transmembrane region" description="Helical" evidence="8">
    <location>
        <begin position="161"/>
        <end position="188"/>
    </location>
</feature>
<evidence type="ECO:0000256" key="2">
    <source>
        <dbReference type="ARBA" id="ARBA00022448"/>
    </source>
</evidence>
<keyword evidence="2" id="KW-0813">Transport</keyword>
<dbReference type="PROSITE" id="PS50850">
    <property type="entry name" value="MFS"/>
    <property type="match status" value="1"/>
</dbReference>
<dbReference type="Gene3D" id="1.20.1250.20">
    <property type="entry name" value="MFS general substrate transporter like domains"/>
    <property type="match status" value="1"/>
</dbReference>
<evidence type="ECO:0000256" key="5">
    <source>
        <dbReference type="ARBA" id="ARBA00022989"/>
    </source>
</evidence>
<keyword evidence="5 8" id="KW-1133">Transmembrane helix</keyword>
<evidence type="ECO:0000313" key="10">
    <source>
        <dbReference type="EMBL" id="GAA5128477.1"/>
    </source>
</evidence>
<dbReference type="EMBL" id="BAABJO010000018">
    <property type="protein sequence ID" value="GAA5128477.1"/>
    <property type="molecule type" value="Genomic_DNA"/>
</dbReference>
<gene>
    <name evidence="10" type="ORF">GCM10023320_47460</name>
</gene>
<evidence type="ECO:0000256" key="3">
    <source>
        <dbReference type="ARBA" id="ARBA00022475"/>
    </source>
</evidence>
<evidence type="ECO:0000256" key="8">
    <source>
        <dbReference type="SAM" id="Phobius"/>
    </source>
</evidence>
<feature type="transmembrane region" description="Helical" evidence="8">
    <location>
        <begin position="349"/>
        <end position="374"/>
    </location>
</feature>
<feature type="region of interest" description="Disordered" evidence="7">
    <location>
        <begin position="446"/>
        <end position="475"/>
    </location>
</feature>